<dbReference type="GO" id="GO:0004521">
    <property type="term" value="F:RNA endonuclease activity"/>
    <property type="evidence" value="ECO:0007669"/>
    <property type="project" value="TreeGrafter"/>
</dbReference>
<dbReference type="Proteomes" id="UP000748308">
    <property type="component" value="Unassembled WGS sequence"/>
</dbReference>
<dbReference type="GO" id="GO:0006402">
    <property type="term" value="P:mRNA catabolic process"/>
    <property type="evidence" value="ECO:0007669"/>
    <property type="project" value="TreeGrafter"/>
</dbReference>
<dbReference type="EC" id="3.1.-.-" evidence="1"/>
<comment type="similarity">
    <text evidence="1">Belongs to the PemK/MazF family.</text>
</comment>
<evidence type="ECO:0000313" key="3">
    <source>
        <dbReference type="Proteomes" id="UP000748308"/>
    </source>
</evidence>
<keyword evidence="1" id="KW-0378">Hydrolase</keyword>
<protein>
    <recommendedName>
        <fullName evidence="1">mRNA interferase</fullName>
        <ecNumber evidence="1">3.1.-.-</ecNumber>
    </recommendedName>
</protein>
<accession>A0A937XBQ7</accession>
<dbReference type="InterPro" id="IPR003477">
    <property type="entry name" value="PemK-like"/>
</dbReference>
<dbReference type="Gene3D" id="2.30.30.110">
    <property type="match status" value="1"/>
</dbReference>
<keyword evidence="1" id="KW-0540">Nuclease</keyword>
<dbReference type="InterPro" id="IPR011067">
    <property type="entry name" value="Plasmid_toxin/cell-grow_inhib"/>
</dbReference>
<evidence type="ECO:0000256" key="1">
    <source>
        <dbReference type="PIRNR" id="PIRNR033490"/>
    </source>
</evidence>
<dbReference type="GO" id="GO:0016075">
    <property type="term" value="P:rRNA catabolic process"/>
    <property type="evidence" value="ECO:0007669"/>
    <property type="project" value="TreeGrafter"/>
</dbReference>
<dbReference type="PIRSF" id="PIRSF033490">
    <property type="entry name" value="MazF"/>
    <property type="match status" value="1"/>
</dbReference>
<dbReference type="SUPFAM" id="SSF50118">
    <property type="entry name" value="Cell growth inhibitor/plasmid maintenance toxic component"/>
    <property type="match status" value="1"/>
</dbReference>
<dbReference type="EMBL" id="VGIY01000123">
    <property type="protein sequence ID" value="MBM3317427.1"/>
    <property type="molecule type" value="Genomic_DNA"/>
</dbReference>
<reference evidence="2" key="1">
    <citation type="submission" date="2019-03" db="EMBL/GenBank/DDBJ databases">
        <title>Lake Tanganyika Metagenome-Assembled Genomes (MAGs).</title>
        <authorList>
            <person name="Tran P."/>
        </authorList>
    </citation>
    <scope>NUCLEOTIDE SEQUENCE</scope>
    <source>
        <strain evidence="2">M_DeepCast_400m_m2_100</strain>
    </source>
</reference>
<keyword evidence="1" id="KW-0255">Endonuclease</keyword>
<proteinExistence type="inferred from homology"/>
<dbReference type="PANTHER" id="PTHR33988:SF2">
    <property type="entry name" value="ENDORIBONUCLEASE MAZF"/>
    <property type="match status" value="1"/>
</dbReference>
<name>A0A937XBQ7_UNCEI</name>
<comment type="function">
    <text evidence="1">Toxic component of a type II toxin-antitoxin (TA) system.</text>
</comment>
<sequence length="113" mass="12421">MAVVAAGPVRRGDVFLVDLNPTRGGEIRKRRPCLVVSPNELNAHLRTFVVAPLTTGGHPYPFRVPCRFSRKAGLVVLDQIRAVDQEHLVRRVGRISPSTLANALSVLQEMFAP</sequence>
<comment type="caution">
    <text evidence="2">The sequence shown here is derived from an EMBL/GenBank/DDBJ whole genome shotgun (WGS) entry which is preliminary data.</text>
</comment>
<dbReference type="Pfam" id="PF02452">
    <property type="entry name" value="PemK_toxin"/>
    <property type="match status" value="1"/>
</dbReference>
<organism evidence="2 3">
    <name type="scientific">Eiseniibacteriota bacterium</name>
    <dbReference type="NCBI Taxonomy" id="2212470"/>
    <lineage>
        <taxon>Bacteria</taxon>
        <taxon>Candidatus Eiseniibacteriota</taxon>
    </lineage>
</organism>
<gene>
    <name evidence="2" type="ORF">FJY75_06200</name>
</gene>
<dbReference type="GO" id="GO:0016787">
    <property type="term" value="F:hydrolase activity"/>
    <property type="evidence" value="ECO:0007669"/>
    <property type="project" value="UniProtKB-KW"/>
</dbReference>
<dbReference type="GO" id="GO:0003677">
    <property type="term" value="F:DNA binding"/>
    <property type="evidence" value="ECO:0007669"/>
    <property type="project" value="InterPro"/>
</dbReference>
<evidence type="ECO:0000313" key="2">
    <source>
        <dbReference type="EMBL" id="MBM3317427.1"/>
    </source>
</evidence>
<dbReference type="PANTHER" id="PTHR33988">
    <property type="entry name" value="ENDORIBONUCLEASE MAZF-RELATED"/>
    <property type="match status" value="1"/>
</dbReference>
<dbReference type="AlphaFoldDB" id="A0A937XBQ7"/>